<dbReference type="PANTHER" id="PTHR11452:SF91">
    <property type="entry name" value="ALPHA-GALACTOSIDASE A-RELATED"/>
    <property type="match status" value="1"/>
</dbReference>
<feature type="signal peptide" evidence="14">
    <location>
        <begin position="1"/>
        <end position="19"/>
    </location>
</feature>
<evidence type="ECO:0000256" key="12">
    <source>
        <dbReference type="ARBA" id="ARBA00023295"/>
    </source>
</evidence>
<evidence type="ECO:0000256" key="13">
    <source>
        <dbReference type="RuleBase" id="RU361168"/>
    </source>
</evidence>
<comment type="function">
    <text evidence="2">Hydrolyzes a variety of simple alpha-D-galactoside as well as more complex molecules such as oligosaccharides and polysaccharides.</text>
</comment>
<dbReference type="SUPFAM" id="SSF51445">
    <property type="entry name" value="(Trans)glycosidases"/>
    <property type="match status" value="1"/>
</dbReference>
<dbReference type="KEGG" id="psco:LY89DRAFT_695206"/>
<accession>A0A194XLE5</accession>
<feature type="chain" id="PRO_5008268379" description="Alpha-galactosidase" evidence="14">
    <location>
        <begin position="20"/>
        <end position="537"/>
    </location>
</feature>
<dbReference type="FunFam" id="3.20.20.70:FF:000177">
    <property type="entry name" value="Alpha-galactosidase"/>
    <property type="match status" value="1"/>
</dbReference>
<keyword evidence="7 14" id="KW-0732">Signal</keyword>
<dbReference type="InParanoid" id="A0A194XLE5"/>
<keyword evidence="9 13" id="KW-0378">Hydrolase</keyword>
<comment type="similarity">
    <text evidence="4 13">Belongs to the glycosyl hydrolase 27 family.</text>
</comment>
<dbReference type="SUPFAM" id="SSF50370">
    <property type="entry name" value="Ricin B-like lectins"/>
    <property type="match status" value="1"/>
</dbReference>
<dbReference type="Gene3D" id="3.20.20.70">
    <property type="entry name" value="Aldolase class I"/>
    <property type="match status" value="1"/>
</dbReference>
<evidence type="ECO:0000256" key="10">
    <source>
        <dbReference type="ARBA" id="ARBA00023157"/>
    </source>
</evidence>
<dbReference type="EC" id="3.2.1.22" evidence="5 13"/>
<evidence type="ECO:0000256" key="2">
    <source>
        <dbReference type="ARBA" id="ARBA00003969"/>
    </source>
</evidence>
<evidence type="ECO:0000256" key="7">
    <source>
        <dbReference type="ARBA" id="ARBA00022729"/>
    </source>
</evidence>
<dbReference type="InterPro" id="IPR041233">
    <property type="entry name" value="Melibiase_C"/>
</dbReference>
<dbReference type="CDD" id="cd23425">
    <property type="entry name" value="beta-trefoil_Ricin_AglA"/>
    <property type="match status" value="1"/>
</dbReference>
<dbReference type="GO" id="GO:0005576">
    <property type="term" value="C:extracellular region"/>
    <property type="evidence" value="ECO:0007669"/>
    <property type="project" value="UniProtKB-SubCell"/>
</dbReference>
<evidence type="ECO:0000256" key="4">
    <source>
        <dbReference type="ARBA" id="ARBA00009743"/>
    </source>
</evidence>
<dbReference type="GO" id="GO:0030246">
    <property type="term" value="F:carbohydrate binding"/>
    <property type="evidence" value="ECO:0007669"/>
    <property type="project" value="UniProtKB-KW"/>
</dbReference>
<dbReference type="EMBL" id="KQ947409">
    <property type="protein sequence ID" value="KUJ20597.1"/>
    <property type="molecule type" value="Genomic_DNA"/>
</dbReference>
<dbReference type="Pfam" id="PF16499">
    <property type="entry name" value="Melibiase_2"/>
    <property type="match status" value="1"/>
</dbReference>
<keyword evidence="6" id="KW-0964">Secreted</keyword>
<keyword evidence="8" id="KW-0430">Lectin</keyword>
<reference evidence="16 17" key="1">
    <citation type="submission" date="2015-10" db="EMBL/GenBank/DDBJ databases">
        <title>Full genome of DAOMC 229536 Phialocephala scopiformis, a fungal endophyte of spruce producing the potent anti-insectan compound rugulosin.</title>
        <authorList>
            <consortium name="DOE Joint Genome Institute"/>
            <person name="Walker A.K."/>
            <person name="Frasz S.L."/>
            <person name="Seifert K.A."/>
            <person name="Miller J.D."/>
            <person name="Mondo S.J."/>
            <person name="Labutti K."/>
            <person name="Lipzen A."/>
            <person name="Dockter R."/>
            <person name="Kennedy M."/>
            <person name="Grigoriev I.V."/>
            <person name="Spatafora J.W."/>
        </authorList>
    </citation>
    <scope>NUCLEOTIDE SEQUENCE [LARGE SCALE GENOMIC DNA]</scope>
    <source>
        <strain evidence="16 17">CBS 120377</strain>
    </source>
</reference>
<evidence type="ECO:0000256" key="6">
    <source>
        <dbReference type="ARBA" id="ARBA00022525"/>
    </source>
</evidence>
<evidence type="ECO:0000256" key="5">
    <source>
        <dbReference type="ARBA" id="ARBA00012755"/>
    </source>
</evidence>
<comment type="subcellular location">
    <subcellularLocation>
        <location evidence="3">Secreted</location>
    </subcellularLocation>
</comment>
<dbReference type="AlphaFoldDB" id="A0A194XLE5"/>
<sequence length="537" mass="59163">MAAQRLRSMLLGATVLTHAFTLASVLQPTPPMGFNDWSRFECGLNQSVFVDTAHAMVNNGLLAAGYNRINLDDCWSTFERAPNGSMQWNPEKFPKGLPWLTSYLKSLGFTPGIYTDAGNLSCGGYPGAYGHEELDAQTFADWGFKYLKLDGCNMPTGTEQEYKEVYGHWHEILSSMESPMVFSESAPAYFAEAANLTDWYAVMDWVPKYGQLARHSRDTLVWNSTAYWPDITGWDSVMFNYGQEVRLARYQKPGYFNDPDFLNVDHFDYTLDEKKSHFAIWASLSAPLIISAWIPGFSAAEIEYLTNKDMIAINQDPLALQATLVSQDGTWDVLTKNLENGDRLLTIINRGNFTASYTVPFTRIGLSSDCEVNVTDLWTGNFSVASKKLTASHVPSHGTAVFRISASSGLGDVTPTGMIFNTYSLTTLTSKGQGVKWANSTGVDGQVWQASDDGTIRSLANVKSCLTDTGHGKVTMAPCSRGQNQQWDYLYSGNVKSRSSDLCLTEAPNESVITAACLYEANSQVFALPSGVDVVDS</sequence>
<dbReference type="PRINTS" id="PR00740">
    <property type="entry name" value="GLHYDRLASE27"/>
</dbReference>
<keyword evidence="10 13" id="KW-1015">Disulfide bond</keyword>
<gene>
    <name evidence="16" type="ORF">LY89DRAFT_695206</name>
</gene>
<dbReference type="GO" id="GO:0005975">
    <property type="term" value="P:carbohydrate metabolic process"/>
    <property type="evidence" value="ECO:0007669"/>
    <property type="project" value="InterPro"/>
</dbReference>
<dbReference type="InterPro" id="IPR013785">
    <property type="entry name" value="Aldolase_TIM"/>
</dbReference>
<keyword evidence="12 13" id="KW-0326">Glycosidase</keyword>
<evidence type="ECO:0000313" key="17">
    <source>
        <dbReference type="Proteomes" id="UP000070700"/>
    </source>
</evidence>
<dbReference type="STRING" id="149040.A0A194XLE5"/>
<dbReference type="PANTHER" id="PTHR11452">
    <property type="entry name" value="ALPHA-GALACTOSIDASE/ALPHA-N-ACETYLGALACTOSAMINIDASE"/>
    <property type="match status" value="1"/>
</dbReference>
<comment type="catalytic activity">
    <reaction evidence="1 13">
        <text>Hydrolysis of terminal, non-reducing alpha-D-galactose residues in alpha-D-galactosides, including galactose oligosaccharides, galactomannans and galactolipids.</text>
        <dbReference type="EC" id="3.2.1.22"/>
    </reaction>
</comment>
<keyword evidence="17" id="KW-1185">Reference proteome</keyword>
<dbReference type="Proteomes" id="UP000070700">
    <property type="component" value="Unassembled WGS sequence"/>
</dbReference>
<dbReference type="InterPro" id="IPR035992">
    <property type="entry name" value="Ricin_B-like_lectins"/>
</dbReference>
<dbReference type="InterPro" id="IPR002241">
    <property type="entry name" value="Glyco_hydro_27"/>
</dbReference>
<dbReference type="InterPro" id="IPR017853">
    <property type="entry name" value="GH"/>
</dbReference>
<dbReference type="GO" id="GO:0004557">
    <property type="term" value="F:alpha-galactosidase activity"/>
    <property type="evidence" value="ECO:0007669"/>
    <property type="project" value="UniProtKB-EC"/>
</dbReference>
<dbReference type="PROSITE" id="PS50231">
    <property type="entry name" value="RICIN_B_LECTIN"/>
    <property type="match status" value="1"/>
</dbReference>
<dbReference type="CDD" id="cd14792">
    <property type="entry name" value="GH27"/>
    <property type="match status" value="1"/>
</dbReference>
<dbReference type="SMART" id="SM00458">
    <property type="entry name" value="RICIN"/>
    <property type="match status" value="1"/>
</dbReference>
<protein>
    <recommendedName>
        <fullName evidence="5 13">Alpha-galactosidase</fullName>
        <ecNumber evidence="5 13">3.2.1.22</ecNumber>
    </recommendedName>
    <alternativeName>
        <fullName evidence="13">Melibiase</fullName>
    </alternativeName>
</protein>
<evidence type="ECO:0000256" key="3">
    <source>
        <dbReference type="ARBA" id="ARBA00004613"/>
    </source>
</evidence>
<feature type="domain" description="Ricin B lectin" evidence="15">
    <location>
        <begin position="414"/>
        <end position="529"/>
    </location>
</feature>
<evidence type="ECO:0000256" key="14">
    <source>
        <dbReference type="SAM" id="SignalP"/>
    </source>
</evidence>
<name>A0A194XLE5_MOLSC</name>
<organism evidence="16 17">
    <name type="scientific">Mollisia scopiformis</name>
    <name type="common">Conifer needle endophyte fungus</name>
    <name type="synonym">Phialocephala scopiformis</name>
    <dbReference type="NCBI Taxonomy" id="149040"/>
    <lineage>
        <taxon>Eukaryota</taxon>
        <taxon>Fungi</taxon>
        <taxon>Dikarya</taxon>
        <taxon>Ascomycota</taxon>
        <taxon>Pezizomycotina</taxon>
        <taxon>Leotiomycetes</taxon>
        <taxon>Helotiales</taxon>
        <taxon>Mollisiaceae</taxon>
        <taxon>Mollisia</taxon>
    </lineage>
</organism>
<dbReference type="Gene3D" id="2.80.10.50">
    <property type="match status" value="1"/>
</dbReference>
<evidence type="ECO:0000256" key="1">
    <source>
        <dbReference type="ARBA" id="ARBA00001255"/>
    </source>
</evidence>
<dbReference type="SUPFAM" id="SSF51011">
    <property type="entry name" value="Glycosyl hydrolase domain"/>
    <property type="match status" value="1"/>
</dbReference>
<dbReference type="RefSeq" id="XP_018074952.1">
    <property type="nucleotide sequence ID" value="XM_018216755.1"/>
</dbReference>
<dbReference type="OrthoDB" id="5795902at2759"/>
<evidence type="ECO:0000256" key="9">
    <source>
        <dbReference type="ARBA" id="ARBA00022801"/>
    </source>
</evidence>
<dbReference type="Pfam" id="PF00652">
    <property type="entry name" value="Ricin_B_lectin"/>
    <property type="match status" value="1"/>
</dbReference>
<evidence type="ECO:0000256" key="8">
    <source>
        <dbReference type="ARBA" id="ARBA00022734"/>
    </source>
</evidence>
<dbReference type="GeneID" id="28826481"/>
<keyword evidence="11" id="KW-0325">Glycoprotein</keyword>
<dbReference type="InterPro" id="IPR000772">
    <property type="entry name" value="Ricin_B_lectin"/>
</dbReference>
<dbReference type="Gene3D" id="2.60.40.1180">
    <property type="entry name" value="Golgi alpha-mannosidase II"/>
    <property type="match status" value="1"/>
</dbReference>
<evidence type="ECO:0000256" key="11">
    <source>
        <dbReference type="ARBA" id="ARBA00023180"/>
    </source>
</evidence>
<evidence type="ECO:0000259" key="15">
    <source>
        <dbReference type="SMART" id="SM00458"/>
    </source>
</evidence>
<dbReference type="Pfam" id="PF17801">
    <property type="entry name" value="Melibiase_C"/>
    <property type="match status" value="1"/>
</dbReference>
<proteinExistence type="inferred from homology"/>
<evidence type="ECO:0000313" key="16">
    <source>
        <dbReference type="EMBL" id="KUJ20597.1"/>
    </source>
</evidence>
<dbReference type="InterPro" id="IPR013780">
    <property type="entry name" value="Glyco_hydro_b"/>
</dbReference>